<comment type="caution">
    <text evidence="1">The sequence shown here is derived from an EMBL/GenBank/DDBJ whole genome shotgun (WGS) entry which is preliminary data.</text>
</comment>
<dbReference type="AlphaFoldDB" id="A0A8S4B572"/>
<evidence type="ECO:0000313" key="2">
    <source>
        <dbReference type="Proteomes" id="UP000677803"/>
    </source>
</evidence>
<reference evidence="1" key="1">
    <citation type="submission" date="2021-05" db="EMBL/GenBank/DDBJ databases">
        <authorList>
            <person name="Tigano A."/>
        </authorList>
    </citation>
    <scope>NUCLEOTIDE SEQUENCE</scope>
</reference>
<sequence length="71" mass="8338">MPLHKTISHSTKPGWNDYVKEHHAEARRALKAWADAGIGWRRQKNVEKNHLPHRFSHFLLTAGTREYPSRL</sequence>
<organism evidence="1 2">
    <name type="scientific">Menidia menidia</name>
    <name type="common">Atlantic silverside</name>
    <dbReference type="NCBI Taxonomy" id="238744"/>
    <lineage>
        <taxon>Eukaryota</taxon>
        <taxon>Metazoa</taxon>
        <taxon>Chordata</taxon>
        <taxon>Craniata</taxon>
        <taxon>Vertebrata</taxon>
        <taxon>Euteleostomi</taxon>
        <taxon>Actinopterygii</taxon>
        <taxon>Neopterygii</taxon>
        <taxon>Teleostei</taxon>
        <taxon>Neoteleostei</taxon>
        <taxon>Acanthomorphata</taxon>
        <taxon>Ovalentaria</taxon>
        <taxon>Atherinomorphae</taxon>
        <taxon>Atheriniformes</taxon>
        <taxon>Atherinopsidae</taxon>
        <taxon>Menidiinae</taxon>
        <taxon>Menidia</taxon>
    </lineage>
</organism>
<gene>
    <name evidence="1" type="ORF">MMEN_LOCUS13191</name>
</gene>
<proteinExistence type="predicted"/>
<accession>A0A8S4B572</accession>
<keyword evidence="2" id="KW-1185">Reference proteome</keyword>
<dbReference type="Proteomes" id="UP000677803">
    <property type="component" value="Unassembled WGS sequence"/>
</dbReference>
<name>A0A8S4B572_9TELE</name>
<dbReference type="EMBL" id="CAJRST010014446">
    <property type="protein sequence ID" value="CAG5929569.1"/>
    <property type="molecule type" value="Genomic_DNA"/>
</dbReference>
<protein>
    <submittedName>
        <fullName evidence="1">(Atlantic silverside) hypothetical protein</fullName>
    </submittedName>
</protein>
<evidence type="ECO:0000313" key="1">
    <source>
        <dbReference type="EMBL" id="CAG5929569.1"/>
    </source>
</evidence>